<keyword evidence="5" id="KW-1185">Reference proteome</keyword>
<dbReference type="Gene3D" id="2.30.280.10">
    <property type="entry name" value="SRA-YDG"/>
    <property type="match status" value="1"/>
</dbReference>
<organism evidence="4 5">
    <name type="scientific">Tanacetum coccineum</name>
    <dbReference type="NCBI Taxonomy" id="301880"/>
    <lineage>
        <taxon>Eukaryota</taxon>
        <taxon>Viridiplantae</taxon>
        <taxon>Streptophyta</taxon>
        <taxon>Embryophyta</taxon>
        <taxon>Tracheophyta</taxon>
        <taxon>Spermatophyta</taxon>
        <taxon>Magnoliopsida</taxon>
        <taxon>eudicotyledons</taxon>
        <taxon>Gunneridae</taxon>
        <taxon>Pentapetalae</taxon>
        <taxon>asterids</taxon>
        <taxon>campanulids</taxon>
        <taxon>Asterales</taxon>
        <taxon>Asteraceae</taxon>
        <taxon>Asteroideae</taxon>
        <taxon>Anthemideae</taxon>
        <taxon>Anthemidinae</taxon>
        <taxon>Tanacetum</taxon>
    </lineage>
</organism>
<name>A0ABQ5BZ25_9ASTR</name>
<comment type="subcellular location">
    <subcellularLocation>
        <location evidence="2">Nucleus</location>
    </subcellularLocation>
</comment>
<dbReference type="PROSITE" id="PS51015">
    <property type="entry name" value="YDG"/>
    <property type="match status" value="1"/>
</dbReference>
<comment type="caution">
    <text evidence="4">The sequence shown here is derived from an EMBL/GenBank/DDBJ whole genome shotgun (WGS) entry which is preliminary data.</text>
</comment>
<dbReference type="Pfam" id="PF02182">
    <property type="entry name" value="SAD_SRA"/>
    <property type="match status" value="1"/>
</dbReference>
<evidence type="ECO:0000256" key="2">
    <source>
        <dbReference type="PROSITE-ProRule" id="PRU00358"/>
    </source>
</evidence>
<evidence type="ECO:0000313" key="5">
    <source>
        <dbReference type="Proteomes" id="UP001151760"/>
    </source>
</evidence>
<reference evidence="4" key="1">
    <citation type="journal article" date="2022" name="Int. J. Mol. Sci.">
        <title>Draft Genome of Tanacetum Coccineum: Genomic Comparison of Closely Related Tanacetum-Family Plants.</title>
        <authorList>
            <person name="Yamashiro T."/>
            <person name="Shiraishi A."/>
            <person name="Nakayama K."/>
            <person name="Satake H."/>
        </authorList>
    </citation>
    <scope>NUCLEOTIDE SEQUENCE</scope>
</reference>
<dbReference type="EMBL" id="BQNB010013776">
    <property type="protein sequence ID" value="GJT20145.1"/>
    <property type="molecule type" value="Genomic_DNA"/>
</dbReference>
<dbReference type="InterPro" id="IPR036987">
    <property type="entry name" value="SRA-YDG_sf"/>
</dbReference>
<evidence type="ECO:0000313" key="4">
    <source>
        <dbReference type="EMBL" id="GJT20145.1"/>
    </source>
</evidence>
<dbReference type="InterPro" id="IPR003105">
    <property type="entry name" value="SRA_YDG"/>
</dbReference>
<sequence>MVKDKPNKNQVLRLVRRMNYGIEVHVVRGFKYDGSPSGKVYVYDGLYKVVESWLEAGKSCGFTIDNGNTLENEFPSSAKYVRLVQSPSLEGIEELN</sequence>
<keyword evidence="1 2" id="KW-0539">Nucleus</keyword>
<dbReference type="SUPFAM" id="SSF88697">
    <property type="entry name" value="PUA domain-like"/>
    <property type="match status" value="1"/>
</dbReference>
<gene>
    <name evidence="4" type="ORF">Tco_0878851</name>
</gene>
<evidence type="ECO:0000256" key="1">
    <source>
        <dbReference type="ARBA" id="ARBA00023242"/>
    </source>
</evidence>
<accession>A0ABQ5BZ25</accession>
<feature type="domain" description="YDG" evidence="3">
    <location>
        <begin position="1"/>
        <end position="71"/>
    </location>
</feature>
<proteinExistence type="predicted"/>
<reference evidence="4" key="2">
    <citation type="submission" date="2022-01" db="EMBL/GenBank/DDBJ databases">
        <authorList>
            <person name="Yamashiro T."/>
            <person name="Shiraishi A."/>
            <person name="Satake H."/>
            <person name="Nakayama K."/>
        </authorList>
    </citation>
    <scope>NUCLEOTIDE SEQUENCE</scope>
</reference>
<protein>
    <submittedName>
        <fullName evidence="4">Histone-lysine N-methyltransferase family member SUVH9-like protein</fullName>
    </submittedName>
</protein>
<dbReference type="Proteomes" id="UP001151760">
    <property type="component" value="Unassembled WGS sequence"/>
</dbReference>
<evidence type="ECO:0000259" key="3">
    <source>
        <dbReference type="PROSITE" id="PS51015"/>
    </source>
</evidence>
<dbReference type="InterPro" id="IPR015947">
    <property type="entry name" value="PUA-like_sf"/>
</dbReference>